<dbReference type="EMBL" id="JAGIYY010000004">
    <property type="protein sequence ID" value="MBP0439874.1"/>
    <property type="molecule type" value="Genomic_DNA"/>
</dbReference>
<feature type="transmembrane region" description="Helical" evidence="1">
    <location>
        <begin position="89"/>
        <end position="116"/>
    </location>
</feature>
<dbReference type="InterPro" id="IPR010699">
    <property type="entry name" value="DUF1275"/>
</dbReference>
<reference evidence="2" key="1">
    <citation type="submission" date="2021-03" db="EMBL/GenBank/DDBJ databases">
        <title>Genome sequencing and assembly of Tianweitania sediminis.</title>
        <authorList>
            <person name="Chhetri G."/>
        </authorList>
    </citation>
    <scope>NUCLEOTIDE SEQUENCE</scope>
    <source>
        <strain evidence="2">Z8</strain>
    </source>
</reference>
<evidence type="ECO:0000256" key="1">
    <source>
        <dbReference type="SAM" id="Phobius"/>
    </source>
</evidence>
<gene>
    <name evidence="2" type="ORF">J5Y06_14540</name>
</gene>
<dbReference type="RefSeq" id="WP_209335893.1">
    <property type="nucleotide sequence ID" value="NZ_JAGIYY010000004.1"/>
</dbReference>
<feature type="transmembrane region" description="Helical" evidence="1">
    <location>
        <begin position="162"/>
        <end position="183"/>
    </location>
</feature>
<comment type="caution">
    <text evidence="2">The sequence shown here is derived from an EMBL/GenBank/DDBJ whole genome shotgun (WGS) entry which is preliminary data.</text>
</comment>
<dbReference type="Proteomes" id="UP000666240">
    <property type="component" value="Unassembled WGS sequence"/>
</dbReference>
<dbReference type="Pfam" id="PF06912">
    <property type="entry name" value="DUF1275"/>
    <property type="match status" value="1"/>
</dbReference>
<accession>A0A8J7UKN8</accession>
<dbReference type="PANTHER" id="PTHR37314">
    <property type="entry name" value="SLR0142 PROTEIN"/>
    <property type="match status" value="1"/>
</dbReference>
<dbReference type="PANTHER" id="PTHR37314:SF4">
    <property type="entry name" value="UPF0700 TRANSMEMBRANE PROTEIN YOAK"/>
    <property type="match status" value="1"/>
</dbReference>
<keyword evidence="1" id="KW-0812">Transmembrane</keyword>
<evidence type="ECO:0000313" key="3">
    <source>
        <dbReference type="Proteomes" id="UP000666240"/>
    </source>
</evidence>
<keyword evidence="3" id="KW-1185">Reference proteome</keyword>
<evidence type="ECO:0000313" key="2">
    <source>
        <dbReference type="EMBL" id="MBP0439874.1"/>
    </source>
</evidence>
<feature type="transmembrane region" description="Helical" evidence="1">
    <location>
        <begin position="55"/>
        <end position="77"/>
    </location>
</feature>
<proteinExistence type="predicted"/>
<keyword evidence="1" id="KW-0472">Membrane</keyword>
<feature type="transmembrane region" description="Helical" evidence="1">
    <location>
        <begin position="12"/>
        <end position="35"/>
    </location>
</feature>
<keyword evidence="1" id="KW-1133">Transmembrane helix</keyword>
<organism evidence="2 3">
    <name type="scientific">Tianweitania sediminis</name>
    <dbReference type="NCBI Taxonomy" id="1502156"/>
    <lineage>
        <taxon>Bacteria</taxon>
        <taxon>Pseudomonadati</taxon>
        <taxon>Pseudomonadota</taxon>
        <taxon>Alphaproteobacteria</taxon>
        <taxon>Hyphomicrobiales</taxon>
        <taxon>Phyllobacteriaceae</taxon>
        <taxon>Tianweitania</taxon>
    </lineage>
</organism>
<sequence length="207" mass="20812">MIQADRTTRLLAISAAVVAGFVDAAGFIQTGGYFVSFMTGNSTRLGIGLAGPGDVLLPAALVLAFVGGVTLGSLLIMARRSFRPSAVTFGFVAGLLAISAALGGLGFAAAATLVMAGAMGAMNAAFQANGEVRIGLTYMTGTLVKIGQRVAGALGGGPSWLWMPYLLQWLGLVAGVALGAAAYGKLETQALWLPAAALVAMSLFAAK</sequence>
<dbReference type="AlphaFoldDB" id="A0A8J7UKN8"/>
<name>A0A8J7UKN8_9HYPH</name>
<protein>
    <submittedName>
        <fullName evidence="2">DUF1275 family protein</fullName>
    </submittedName>
</protein>
<feature type="transmembrane region" description="Helical" evidence="1">
    <location>
        <begin position="190"/>
        <end position="206"/>
    </location>
</feature>